<proteinExistence type="predicted"/>
<protein>
    <submittedName>
        <fullName evidence="2">Uncharacterized protein</fullName>
    </submittedName>
</protein>
<sequence length="50" mass="5778">MNKEEIIQKVSKRINPEYIKYLVLYGNLAGNDINVMAVIIPEKEAKLFLL</sequence>
<dbReference type="AlphaFoldDB" id="X1NPS9"/>
<gene>
    <name evidence="2" type="ORF">S06H3_39755</name>
</gene>
<comment type="caution">
    <text evidence="2">The sequence shown here is derived from an EMBL/GenBank/DDBJ whole genome shotgun (WGS) entry which is preliminary data.</text>
</comment>
<evidence type="ECO:0000256" key="1">
    <source>
        <dbReference type="SAM" id="Phobius"/>
    </source>
</evidence>
<name>X1NPS9_9ZZZZ</name>
<evidence type="ECO:0000313" key="2">
    <source>
        <dbReference type="EMBL" id="GAI46012.1"/>
    </source>
</evidence>
<keyword evidence="1" id="KW-1133">Transmembrane helix</keyword>
<feature type="transmembrane region" description="Helical" evidence="1">
    <location>
        <begin position="21"/>
        <end position="40"/>
    </location>
</feature>
<organism evidence="2">
    <name type="scientific">marine sediment metagenome</name>
    <dbReference type="NCBI Taxonomy" id="412755"/>
    <lineage>
        <taxon>unclassified sequences</taxon>
        <taxon>metagenomes</taxon>
        <taxon>ecological metagenomes</taxon>
    </lineage>
</organism>
<dbReference type="EMBL" id="BARV01024344">
    <property type="protein sequence ID" value="GAI46012.1"/>
    <property type="molecule type" value="Genomic_DNA"/>
</dbReference>
<keyword evidence="1" id="KW-0472">Membrane</keyword>
<reference evidence="2" key="1">
    <citation type="journal article" date="2014" name="Front. Microbiol.">
        <title>High frequency of phylogenetically diverse reductive dehalogenase-homologous genes in deep subseafloor sedimentary metagenomes.</title>
        <authorList>
            <person name="Kawai M."/>
            <person name="Futagami T."/>
            <person name="Toyoda A."/>
            <person name="Takaki Y."/>
            <person name="Nishi S."/>
            <person name="Hori S."/>
            <person name="Arai W."/>
            <person name="Tsubouchi T."/>
            <person name="Morono Y."/>
            <person name="Uchiyama I."/>
            <person name="Ito T."/>
            <person name="Fujiyama A."/>
            <person name="Inagaki F."/>
            <person name="Takami H."/>
        </authorList>
    </citation>
    <scope>NUCLEOTIDE SEQUENCE</scope>
    <source>
        <strain evidence="2">Expedition CK06-06</strain>
    </source>
</reference>
<keyword evidence="1" id="KW-0812">Transmembrane</keyword>
<accession>X1NPS9</accession>